<dbReference type="InParanoid" id="F8PEZ6"/>
<dbReference type="HOGENOM" id="CLU_2016598_0_0_1"/>
<keyword evidence="2" id="KW-1185">Reference proteome</keyword>
<evidence type="ECO:0000313" key="1">
    <source>
        <dbReference type="EMBL" id="EGO04669.1"/>
    </source>
</evidence>
<protein>
    <submittedName>
        <fullName evidence="1">Uncharacterized protein</fullName>
    </submittedName>
</protein>
<gene>
    <name evidence="1" type="ORF">SERLA73DRAFT_149085</name>
</gene>
<name>F8PEZ6_SERL3</name>
<accession>F8PEZ6</accession>
<proteinExistence type="predicted"/>
<dbReference type="EMBL" id="GL945474">
    <property type="protein sequence ID" value="EGO04669.1"/>
    <property type="molecule type" value="Genomic_DNA"/>
</dbReference>
<dbReference type="Proteomes" id="UP000008063">
    <property type="component" value="Unassembled WGS sequence"/>
</dbReference>
<organism evidence="2">
    <name type="scientific">Serpula lacrymans var. lacrymans (strain S7.3)</name>
    <name type="common">Dry rot fungus</name>
    <dbReference type="NCBI Taxonomy" id="936435"/>
    <lineage>
        <taxon>Eukaryota</taxon>
        <taxon>Fungi</taxon>
        <taxon>Dikarya</taxon>
        <taxon>Basidiomycota</taxon>
        <taxon>Agaricomycotina</taxon>
        <taxon>Agaricomycetes</taxon>
        <taxon>Agaricomycetidae</taxon>
        <taxon>Boletales</taxon>
        <taxon>Coniophorineae</taxon>
        <taxon>Serpulaceae</taxon>
        <taxon>Serpula</taxon>
    </lineage>
</organism>
<evidence type="ECO:0000313" key="2">
    <source>
        <dbReference type="Proteomes" id="UP000008063"/>
    </source>
</evidence>
<dbReference type="OrthoDB" id="3240105at2759"/>
<dbReference type="AlphaFoldDB" id="F8PEZ6"/>
<reference evidence="2" key="1">
    <citation type="journal article" date="2011" name="Science">
        <title>The plant cell wall-decomposing machinery underlies the functional diversity of forest fungi.</title>
        <authorList>
            <person name="Eastwood D.C."/>
            <person name="Floudas D."/>
            <person name="Binder M."/>
            <person name="Majcherczyk A."/>
            <person name="Schneider P."/>
            <person name="Aerts A."/>
            <person name="Asiegbu F.O."/>
            <person name="Baker S.E."/>
            <person name="Barry K."/>
            <person name="Bendiksby M."/>
            <person name="Blumentritt M."/>
            <person name="Coutinho P.M."/>
            <person name="Cullen D."/>
            <person name="de Vries R.P."/>
            <person name="Gathman A."/>
            <person name="Goodell B."/>
            <person name="Henrissat B."/>
            <person name="Ihrmark K."/>
            <person name="Kauserud H."/>
            <person name="Kohler A."/>
            <person name="LaButti K."/>
            <person name="Lapidus A."/>
            <person name="Lavin J.L."/>
            <person name="Lee Y.-H."/>
            <person name="Lindquist E."/>
            <person name="Lilly W."/>
            <person name="Lucas S."/>
            <person name="Morin E."/>
            <person name="Murat C."/>
            <person name="Oguiza J.A."/>
            <person name="Park J."/>
            <person name="Pisabarro A.G."/>
            <person name="Riley R."/>
            <person name="Rosling A."/>
            <person name="Salamov A."/>
            <person name="Schmidt O."/>
            <person name="Schmutz J."/>
            <person name="Skrede I."/>
            <person name="Stenlid J."/>
            <person name="Wiebenga A."/>
            <person name="Xie X."/>
            <person name="Kuees U."/>
            <person name="Hibbett D.S."/>
            <person name="Hoffmeister D."/>
            <person name="Hoegberg N."/>
            <person name="Martin F."/>
            <person name="Grigoriev I.V."/>
            <person name="Watkinson S.C."/>
        </authorList>
    </citation>
    <scope>NUCLEOTIDE SEQUENCE [LARGE SCALE GENOMIC DNA]</scope>
    <source>
        <strain evidence="2">strain S7.3</strain>
    </source>
</reference>
<sequence>MSDVTNYACAANANDILKDALEINWYKSEQDDSPVKPAAKKEAYWFTGGASSLKKHIFSLMCIPKNIKKANLLSTEVILATITTPVAGQGSGALWLCSVLASRVNFEIKSCDPHQGIEDYLQN</sequence>